<sequence length="325" mass="34516">MSADPHPADPRPVAARPGARPAAARRTAVSRRAAAWWPALRRTPISLWNDDITDFAAALTYYAILAVLPAMLATVLAFGLISPDTAKEFVTHVTAYVPAESAGDLHAALSRMLGPDGGAWPLLTAGTVSALWSASSYLAVFRRALHRMHRIEDHRSPWRRAHRIVLTALALLALLLTGSLALLLTGPLAESVGRALGLGSTAAWSWSVLRWPLLLCLVALLVVVVFHTGPAPARRRGLYLPGGVVAAVLWLLVSTGFALYTSTLSAYSRLYGSLAGVVVFLIWLWLSNLALLAGAQFTAELCKDGGDPPACRGSDTGPARPATLS</sequence>
<feature type="transmembrane region" description="Helical" evidence="7">
    <location>
        <begin position="119"/>
        <end position="140"/>
    </location>
</feature>
<feature type="transmembrane region" description="Helical" evidence="7">
    <location>
        <begin position="238"/>
        <end position="260"/>
    </location>
</feature>
<keyword evidence="9" id="KW-1185">Reference proteome</keyword>
<evidence type="ECO:0000256" key="4">
    <source>
        <dbReference type="ARBA" id="ARBA00022989"/>
    </source>
</evidence>
<dbReference type="Pfam" id="PF03631">
    <property type="entry name" value="Virul_fac_BrkB"/>
    <property type="match status" value="1"/>
</dbReference>
<dbReference type="PIRSF" id="PIRSF035875">
    <property type="entry name" value="RNase_BN"/>
    <property type="match status" value="1"/>
</dbReference>
<gene>
    <name evidence="8" type="ORF">GCM10010423_26970</name>
</gene>
<dbReference type="RefSeq" id="WP_344536430.1">
    <property type="nucleotide sequence ID" value="NZ_BAAATM010000008.1"/>
</dbReference>
<reference evidence="8 9" key="1">
    <citation type="journal article" date="2019" name="Int. J. Syst. Evol. Microbiol.">
        <title>The Global Catalogue of Microorganisms (GCM) 10K type strain sequencing project: providing services to taxonomists for standard genome sequencing and annotation.</title>
        <authorList>
            <consortium name="The Broad Institute Genomics Platform"/>
            <consortium name="The Broad Institute Genome Sequencing Center for Infectious Disease"/>
            <person name="Wu L."/>
            <person name="Ma J."/>
        </authorList>
    </citation>
    <scope>NUCLEOTIDE SEQUENCE [LARGE SCALE GENOMIC DNA]</scope>
    <source>
        <strain evidence="8 9">JCM 6924</strain>
    </source>
</reference>
<evidence type="ECO:0000313" key="9">
    <source>
        <dbReference type="Proteomes" id="UP001501095"/>
    </source>
</evidence>
<evidence type="ECO:0000256" key="2">
    <source>
        <dbReference type="ARBA" id="ARBA00022475"/>
    </source>
</evidence>
<evidence type="ECO:0000256" key="5">
    <source>
        <dbReference type="ARBA" id="ARBA00023136"/>
    </source>
</evidence>
<organism evidence="8 9">
    <name type="scientific">Streptomyces levis</name>
    <dbReference type="NCBI Taxonomy" id="285566"/>
    <lineage>
        <taxon>Bacteria</taxon>
        <taxon>Bacillati</taxon>
        <taxon>Actinomycetota</taxon>
        <taxon>Actinomycetes</taxon>
        <taxon>Kitasatosporales</taxon>
        <taxon>Streptomycetaceae</taxon>
        <taxon>Streptomyces</taxon>
    </lineage>
</organism>
<protein>
    <submittedName>
        <fullName evidence="8">YihY/virulence factor BrkB family protein</fullName>
    </submittedName>
</protein>
<evidence type="ECO:0000256" key="1">
    <source>
        <dbReference type="ARBA" id="ARBA00004651"/>
    </source>
</evidence>
<dbReference type="PANTHER" id="PTHR30213">
    <property type="entry name" value="INNER MEMBRANE PROTEIN YHJD"/>
    <property type="match status" value="1"/>
</dbReference>
<accession>A0ABN3NPZ6</accession>
<name>A0ABN3NPZ6_9ACTN</name>
<comment type="subcellular location">
    <subcellularLocation>
        <location evidence="1">Cell membrane</location>
        <topology evidence="1">Multi-pass membrane protein</topology>
    </subcellularLocation>
</comment>
<evidence type="ECO:0000313" key="8">
    <source>
        <dbReference type="EMBL" id="GAA2530369.1"/>
    </source>
</evidence>
<keyword evidence="5 7" id="KW-0472">Membrane</keyword>
<dbReference type="EMBL" id="BAAATM010000008">
    <property type="protein sequence ID" value="GAA2530369.1"/>
    <property type="molecule type" value="Genomic_DNA"/>
</dbReference>
<feature type="transmembrane region" description="Helical" evidence="7">
    <location>
        <begin position="204"/>
        <end position="226"/>
    </location>
</feature>
<proteinExistence type="predicted"/>
<dbReference type="InterPro" id="IPR017039">
    <property type="entry name" value="Virul_fac_BrkB"/>
</dbReference>
<dbReference type="NCBIfam" id="TIGR00765">
    <property type="entry name" value="yihY_not_rbn"/>
    <property type="match status" value="1"/>
</dbReference>
<comment type="caution">
    <text evidence="8">The sequence shown here is derived from an EMBL/GenBank/DDBJ whole genome shotgun (WGS) entry which is preliminary data.</text>
</comment>
<dbReference type="Proteomes" id="UP001501095">
    <property type="component" value="Unassembled WGS sequence"/>
</dbReference>
<evidence type="ECO:0000256" key="6">
    <source>
        <dbReference type="SAM" id="MobiDB-lite"/>
    </source>
</evidence>
<evidence type="ECO:0000256" key="7">
    <source>
        <dbReference type="SAM" id="Phobius"/>
    </source>
</evidence>
<feature type="transmembrane region" description="Helical" evidence="7">
    <location>
        <begin position="266"/>
        <end position="286"/>
    </location>
</feature>
<dbReference type="PANTHER" id="PTHR30213:SF0">
    <property type="entry name" value="UPF0761 MEMBRANE PROTEIN YIHY"/>
    <property type="match status" value="1"/>
</dbReference>
<keyword evidence="3 7" id="KW-0812">Transmembrane</keyword>
<feature type="transmembrane region" description="Helical" evidence="7">
    <location>
        <begin position="161"/>
        <end position="184"/>
    </location>
</feature>
<keyword evidence="2" id="KW-1003">Cell membrane</keyword>
<keyword evidence="4 7" id="KW-1133">Transmembrane helix</keyword>
<feature type="transmembrane region" description="Helical" evidence="7">
    <location>
        <begin position="59"/>
        <end position="81"/>
    </location>
</feature>
<evidence type="ECO:0000256" key="3">
    <source>
        <dbReference type="ARBA" id="ARBA00022692"/>
    </source>
</evidence>
<feature type="region of interest" description="Disordered" evidence="6">
    <location>
        <begin position="1"/>
        <end position="23"/>
    </location>
</feature>